<dbReference type="EMBL" id="CP041345">
    <property type="protein sequence ID" value="QKG80738.1"/>
    <property type="molecule type" value="Genomic_DNA"/>
</dbReference>
<organism evidence="2 3">
    <name type="scientific">Tenuifilum thalassicum</name>
    <dbReference type="NCBI Taxonomy" id="2590900"/>
    <lineage>
        <taxon>Bacteria</taxon>
        <taxon>Pseudomonadati</taxon>
        <taxon>Bacteroidota</taxon>
        <taxon>Bacteroidia</taxon>
        <taxon>Bacteroidales</taxon>
        <taxon>Tenuifilaceae</taxon>
        <taxon>Tenuifilum</taxon>
    </lineage>
</organism>
<dbReference type="Gene3D" id="3.30.420.40">
    <property type="match status" value="1"/>
</dbReference>
<proteinExistence type="predicted"/>
<dbReference type="PANTHER" id="PTHR30005">
    <property type="entry name" value="EXOPOLYPHOSPHATASE"/>
    <property type="match status" value="1"/>
</dbReference>
<dbReference type="InterPro" id="IPR050273">
    <property type="entry name" value="GppA/Ppx_hydrolase"/>
</dbReference>
<dbReference type="Proteomes" id="UP000500961">
    <property type="component" value="Chromosome"/>
</dbReference>
<gene>
    <name evidence="2" type="ORF">FHG85_10830</name>
</gene>
<dbReference type="PANTHER" id="PTHR30005:SF0">
    <property type="entry name" value="RETROGRADE REGULATION PROTEIN 2"/>
    <property type="match status" value="1"/>
</dbReference>
<evidence type="ECO:0000313" key="2">
    <source>
        <dbReference type="EMBL" id="QKG80738.1"/>
    </source>
</evidence>
<evidence type="ECO:0000259" key="1">
    <source>
        <dbReference type="Pfam" id="PF02541"/>
    </source>
</evidence>
<dbReference type="SUPFAM" id="SSF53067">
    <property type="entry name" value="Actin-like ATPase domain"/>
    <property type="match status" value="2"/>
</dbReference>
<reference evidence="2 3" key="1">
    <citation type="submission" date="2019-07" db="EMBL/GenBank/DDBJ databases">
        <title>Thalassofilum flectens gen. nov., sp. nov., a novel moderate thermophilic anaerobe from a shallow sea hot spring in Kunashir Island (Russia), representing a new family in the order Bacteroidales, and proposal of Thalassofilacea fam. nov.</title>
        <authorList>
            <person name="Kochetkova T.V."/>
            <person name="Podosokorskaya O.A."/>
            <person name="Novikov A."/>
            <person name="Elcheninov A.G."/>
            <person name="Toshchakov S.V."/>
            <person name="Kublanov I.V."/>
        </authorList>
    </citation>
    <scope>NUCLEOTIDE SEQUENCE [LARGE SCALE GENOMIC DNA]</scope>
    <source>
        <strain evidence="2 3">38-H</strain>
    </source>
</reference>
<dbReference type="Pfam" id="PF02541">
    <property type="entry name" value="Ppx-GppA"/>
    <property type="match status" value="1"/>
</dbReference>
<dbReference type="GO" id="GO:0016462">
    <property type="term" value="F:pyrophosphatase activity"/>
    <property type="evidence" value="ECO:0007669"/>
    <property type="project" value="TreeGrafter"/>
</dbReference>
<accession>A0A7D4BFI4</accession>
<name>A0A7D4BFI4_9BACT</name>
<feature type="domain" description="Ppx/GppA phosphatase N-terminal" evidence="1">
    <location>
        <begin position="23"/>
        <end position="295"/>
    </location>
</feature>
<dbReference type="KEGG" id="ttz:FHG85_10830"/>
<dbReference type="RefSeq" id="WP_173075785.1">
    <property type="nucleotide sequence ID" value="NZ_CP041345.1"/>
</dbReference>
<dbReference type="InterPro" id="IPR003695">
    <property type="entry name" value="Ppx_GppA_N"/>
</dbReference>
<dbReference type="InterPro" id="IPR043129">
    <property type="entry name" value="ATPase_NBD"/>
</dbReference>
<keyword evidence="3" id="KW-1185">Reference proteome</keyword>
<dbReference type="AlphaFoldDB" id="A0A7D4BFI4"/>
<sequence>MTIAIIDMGTNTFNILVANTSGYVIHESKLPVKLGQGGFKQGQLTKQAMQRAFGAIDKHISTARRLGATKFFAFATSAVRDASNREFFANEVKSKFNIDVEIIDGKREAELIWKGVNAALNLGNTPTLVVDIGGGSNETIIANGTEIFWLQSFNLGVTRIAEQFPISDPIKPEELNTIEGFMLENIKPLLSQASIFNLQKLAGSSGAFDSFRKILASKNIIASTDRPWAEIPVSDYMELHRFFVTSTHNQRLALPGLDPIRVDLIVPASIFVNVLVQKLNIKKIIQSDYTLKEGFYEELRTRSNGQFGNTSRRNC</sequence>
<dbReference type="Gene3D" id="3.30.420.150">
    <property type="entry name" value="Exopolyphosphatase. Domain 2"/>
    <property type="match status" value="1"/>
</dbReference>
<protein>
    <recommendedName>
        <fullName evidence="1">Ppx/GppA phosphatase N-terminal domain-containing protein</fullName>
    </recommendedName>
</protein>
<evidence type="ECO:0000313" key="3">
    <source>
        <dbReference type="Proteomes" id="UP000500961"/>
    </source>
</evidence>